<dbReference type="Pfam" id="PF13365">
    <property type="entry name" value="Trypsin_2"/>
    <property type="match status" value="1"/>
</dbReference>
<dbReference type="PANTHER" id="PTHR22939:SF101">
    <property type="entry name" value="PERIPLASMIC PH-DEPENDENT SERINE ENDOPROTEASE DEGQ"/>
    <property type="match status" value="1"/>
</dbReference>
<name>A0ABP7LIA7_9GAMM</name>
<dbReference type="SUPFAM" id="SSF50494">
    <property type="entry name" value="Trypsin-like serine proteases"/>
    <property type="match status" value="1"/>
</dbReference>
<dbReference type="PRINTS" id="PR00834">
    <property type="entry name" value="PROTEASES2C"/>
</dbReference>
<dbReference type="SMART" id="SM00228">
    <property type="entry name" value="PDZ"/>
    <property type="match status" value="2"/>
</dbReference>
<keyword evidence="2" id="KW-0645">Protease</keyword>
<feature type="domain" description="PDZ" evidence="8">
    <location>
        <begin position="258"/>
        <end position="349"/>
    </location>
</feature>
<protein>
    <submittedName>
        <fullName evidence="9">Serine endoprotease DegQ</fullName>
    </submittedName>
</protein>
<keyword evidence="10" id="KW-1185">Reference proteome</keyword>
<feature type="signal peptide" evidence="7">
    <location>
        <begin position="1"/>
        <end position="20"/>
    </location>
</feature>
<dbReference type="Pfam" id="PF13180">
    <property type="entry name" value="PDZ_2"/>
    <property type="match status" value="1"/>
</dbReference>
<keyword evidence="5" id="KW-0378">Hydrolase</keyword>
<sequence>MNKKSLILSTLAMAIGLSAAAVPAANATLPVAVQGQQMPSLAPMLEKVLPAVVSVHVEGTQVQSQQLPEEFKRFFGPNFPTQRQNARPFEGLGSGVIIDAAKGYILTNNHVINNADKIKVQLNDGREFDAKLIGRDEQTDIALLQVSATNLTAVKMADSDQLRVGDFAVAVGNPFGLGQTATSGIISALGRSGLNLEGLENFIQTDASINRGNSGGALVNLNGELIGINTAILAPSGGNVGIGFAIPSNMAQKLSQQLIEFGEVKRGLLGIKGSEMTAEMAKAFNTTAQRGAFVSEVMPKSAAAKAGIKAGDILTSIDGKPVSSFAELRAKVGTTAPGTTIKVGLLRDGKPLEVAVTLENSESASTNAETLSPALQGASLSNGALASGDPGVKIDNVTKDSPAAQAGLQKGDVIIGVNRQRVKNVTDLRKVLEAKPPVMALNIARGGETLYLLLR</sequence>
<dbReference type="InterPro" id="IPR001940">
    <property type="entry name" value="Peptidase_S1C"/>
</dbReference>
<dbReference type="SUPFAM" id="SSF50156">
    <property type="entry name" value="PDZ domain-like"/>
    <property type="match status" value="2"/>
</dbReference>
<evidence type="ECO:0000313" key="10">
    <source>
        <dbReference type="Proteomes" id="UP001499994"/>
    </source>
</evidence>
<keyword evidence="6" id="KW-0720">Serine protease</keyword>
<dbReference type="NCBIfam" id="NF007526">
    <property type="entry name" value="PRK10139.1"/>
    <property type="match status" value="1"/>
</dbReference>
<dbReference type="Pfam" id="PF00595">
    <property type="entry name" value="PDZ"/>
    <property type="match status" value="1"/>
</dbReference>
<comment type="similarity">
    <text evidence="1">Belongs to the peptidase S1C family.</text>
</comment>
<dbReference type="RefSeq" id="WP_346081543.1">
    <property type="nucleotide sequence ID" value="NZ_BAABDG010000003.1"/>
</dbReference>
<feature type="chain" id="PRO_5046729722" evidence="7">
    <location>
        <begin position="21"/>
        <end position="455"/>
    </location>
</feature>
<dbReference type="EMBL" id="BAABDG010000003">
    <property type="protein sequence ID" value="GAA3899512.1"/>
    <property type="molecule type" value="Genomic_DNA"/>
</dbReference>
<dbReference type="PANTHER" id="PTHR22939">
    <property type="entry name" value="SERINE PROTEASE FAMILY S1C HTRA-RELATED"/>
    <property type="match status" value="1"/>
</dbReference>
<dbReference type="InterPro" id="IPR001478">
    <property type="entry name" value="PDZ"/>
</dbReference>
<dbReference type="NCBIfam" id="TIGR02037">
    <property type="entry name" value="degP_htrA_DO"/>
    <property type="match status" value="1"/>
</dbReference>
<dbReference type="InterPro" id="IPR036034">
    <property type="entry name" value="PDZ_sf"/>
</dbReference>
<evidence type="ECO:0000256" key="4">
    <source>
        <dbReference type="ARBA" id="ARBA00022737"/>
    </source>
</evidence>
<dbReference type="PROSITE" id="PS50106">
    <property type="entry name" value="PDZ"/>
    <property type="match status" value="2"/>
</dbReference>
<gene>
    <name evidence="9" type="primary">degQ</name>
    <name evidence="9" type="ORF">GCM10022405_26080</name>
</gene>
<evidence type="ECO:0000256" key="5">
    <source>
        <dbReference type="ARBA" id="ARBA00022801"/>
    </source>
</evidence>
<keyword evidence="3 7" id="KW-0732">Signal</keyword>
<accession>A0ABP7LIA7</accession>
<evidence type="ECO:0000256" key="6">
    <source>
        <dbReference type="ARBA" id="ARBA00022825"/>
    </source>
</evidence>
<dbReference type="InterPro" id="IPR009003">
    <property type="entry name" value="Peptidase_S1_PA"/>
</dbReference>
<dbReference type="CDD" id="cd23084">
    <property type="entry name" value="cpPDZ2_DegP-like"/>
    <property type="match status" value="1"/>
</dbReference>
<proteinExistence type="inferred from homology"/>
<evidence type="ECO:0000313" key="9">
    <source>
        <dbReference type="EMBL" id="GAA3899512.1"/>
    </source>
</evidence>
<dbReference type="InterPro" id="IPR011782">
    <property type="entry name" value="Pept_S1C_Do"/>
</dbReference>
<dbReference type="Proteomes" id="UP001499994">
    <property type="component" value="Unassembled WGS sequence"/>
</dbReference>
<dbReference type="Gene3D" id="2.40.10.120">
    <property type="match status" value="1"/>
</dbReference>
<reference evidence="10" key="1">
    <citation type="journal article" date="2019" name="Int. J. Syst. Evol. Microbiol.">
        <title>The Global Catalogue of Microorganisms (GCM) 10K type strain sequencing project: providing services to taxonomists for standard genome sequencing and annotation.</title>
        <authorList>
            <consortium name="The Broad Institute Genomics Platform"/>
            <consortium name="The Broad Institute Genome Sequencing Center for Infectious Disease"/>
            <person name="Wu L."/>
            <person name="Ma J."/>
        </authorList>
    </citation>
    <scope>NUCLEOTIDE SEQUENCE [LARGE SCALE GENOMIC DNA]</scope>
    <source>
        <strain evidence="10">JCM 17201</strain>
    </source>
</reference>
<evidence type="ECO:0000256" key="2">
    <source>
        <dbReference type="ARBA" id="ARBA00022670"/>
    </source>
</evidence>
<evidence type="ECO:0000259" key="8">
    <source>
        <dbReference type="PROSITE" id="PS50106"/>
    </source>
</evidence>
<organism evidence="9 10">
    <name type="scientific">Gibbsiella dentisursi</name>
    <dbReference type="NCBI Taxonomy" id="796890"/>
    <lineage>
        <taxon>Bacteria</taxon>
        <taxon>Pseudomonadati</taxon>
        <taxon>Pseudomonadota</taxon>
        <taxon>Gammaproteobacteria</taxon>
        <taxon>Enterobacterales</taxon>
        <taxon>Yersiniaceae</taxon>
        <taxon>Gibbsiella</taxon>
    </lineage>
</organism>
<evidence type="ECO:0000256" key="7">
    <source>
        <dbReference type="SAM" id="SignalP"/>
    </source>
</evidence>
<dbReference type="Gene3D" id="2.30.42.10">
    <property type="match status" value="2"/>
</dbReference>
<evidence type="ECO:0000256" key="1">
    <source>
        <dbReference type="ARBA" id="ARBA00010541"/>
    </source>
</evidence>
<keyword evidence="4" id="KW-0677">Repeat</keyword>
<evidence type="ECO:0000256" key="3">
    <source>
        <dbReference type="ARBA" id="ARBA00022729"/>
    </source>
</evidence>
<comment type="caution">
    <text evidence="9">The sequence shown here is derived from an EMBL/GenBank/DDBJ whole genome shotgun (WGS) entry which is preliminary data.</text>
</comment>
<feature type="domain" description="PDZ" evidence="8">
    <location>
        <begin position="355"/>
        <end position="447"/>
    </location>
</feature>